<gene>
    <name evidence="2" type="ORF">EDC22_11150</name>
</gene>
<reference evidence="2 3" key="1">
    <citation type="submission" date="2019-03" db="EMBL/GenBank/DDBJ databases">
        <title>Genomic Encyclopedia of Type Strains, Phase IV (KMG-IV): sequencing the most valuable type-strain genomes for metagenomic binning, comparative biology and taxonomic classification.</title>
        <authorList>
            <person name="Goeker M."/>
        </authorList>
    </citation>
    <scope>NUCLEOTIDE SEQUENCE [LARGE SCALE GENOMIC DNA]</scope>
    <source>
        <strain evidence="2 3">DSM 19345</strain>
    </source>
</reference>
<accession>A0A4R3M4X7</accession>
<comment type="caution">
    <text evidence="2">The sequence shown here is derived from an EMBL/GenBank/DDBJ whole genome shotgun (WGS) entry which is preliminary data.</text>
</comment>
<feature type="region of interest" description="Disordered" evidence="1">
    <location>
        <begin position="1"/>
        <end position="135"/>
    </location>
</feature>
<feature type="compositionally biased region" description="Basic and acidic residues" evidence="1">
    <location>
        <begin position="46"/>
        <end position="67"/>
    </location>
</feature>
<dbReference type="Proteomes" id="UP000295678">
    <property type="component" value="Unassembled WGS sequence"/>
</dbReference>
<proteinExistence type="predicted"/>
<keyword evidence="3" id="KW-1185">Reference proteome</keyword>
<organism evidence="2 3">
    <name type="scientific">Tepidamorphus gemmatus</name>
    <dbReference type="NCBI Taxonomy" id="747076"/>
    <lineage>
        <taxon>Bacteria</taxon>
        <taxon>Pseudomonadati</taxon>
        <taxon>Pseudomonadota</taxon>
        <taxon>Alphaproteobacteria</taxon>
        <taxon>Hyphomicrobiales</taxon>
        <taxon>Tepidamorphaceae</taxon>
        <taxon>Tepidamorphus</taxon>
    </lineage>
</organism>
<name>A0A4R3M4X7_9HYPH</name>
<evidence type="ECO:0000256" key="1">
    <source>
        <dbReference type="SAM" id="MobiDB-lite"/>
    </source>
</evidence>
<dbReference type="AlphaFoldDB" id="A0A4R3M4X7"/>
<feature type="compositionally biased region" description="Basic and acidic residues" evidence="1">
    <location>
        <begin position="114"/>
        <end position="123"/>
    </location>
</feature>
<evidence type="ECO:0000313" key="2">
    <source>
        <dbReference type="EMBL" id="TCT06467.1"/>
    </source>
</evidence>
<protein>
    <submittedName>
        <fullName evidence="2">Uncharacterized protein</fullName>
    </submittedName>
</protein>
<sequence length="135" mass="13891">MESSSSGKLPPSHPLSLGKAAGGLAIGPTVTGTGQAVGAANRAARVRPDKRDRDRDRRRTPERDTDAHTAGAADPAGNGLPAPSDLPPIDHAGWLALAGLPRSEAPTLPPSGSDVRRAYHLDTDEPEGPSIIRTA</sequence>
<dbReference type="EMBL" id="SMAK01000011">
    <property type="protein sequence ID" value="TCT06467.1"/>
    <property type="molecule type" value="Genomic_DNA"/>
</dbReference>
<evidence type="ECO:0000313" key="3">
    <source>
        <dbReference type="Proteomes" id="UP000295678"/>
    </source>
</evidence>